<protein>
    <recommendedName>
        <fullName evidence="2">Ig-like domain-containing protein</fullName>
    </recommendedName>
</protein>
<dbReference type="InterPro" id="IPR007110">
    <property type="entry name" value="Ig-like_dom"/>
</dbReference>
<dbReference type="GO" id="GO:0060097">
    <property type="term" value="P:cytoskeletal rearrangement involved in phagocytosis, engulfment"/>
    <property type="evidence" value="ECO:0007669"/>
    <property type="project" value="TreeGrafter"/>
</dbReference>
<dbReference type="Pfam" id="PF07686">
    <property type="entry name" value="V-set"/>
    <property type="match status" value="1"/>
</dbReference>
<dbReference type="InterPro" id="IPR003599">
    <property type="entry name" value="Ig_sub"/>
</dbReference>
<keyword evidence="1" id="KW-0472">Membrane</keyword>
<proteinExistence type="predicted"/>
<keyword evidence="1" id="KW-0812">Transmembrane</keyword>
<dbReference type="Proteomes" id="UP000261600">
    <property type="component" value="Unplaced"/>
</dbReference>
<keyword evidence="1" id="KW-1133">Transmembrane helix</keyword>
<accession>A0A3Q3J512</accession>
<dbReference type="Ensembl" id="ENSMALT00000013851.1">
    <property type="protein sequence ID" value="ENSMALP00000013558.1"/>
    <property type="gene ID" value="ENSMALG00000009590.1"/>
</dbReference>
<dbReference type="InterPro" id="IPR036179">
    <property type="entry name" value="Ig-like_dom_sf"/>
</dbReference>
<dbReference type="AlphaFoldDB" id="A0A3Q3J512"/>
<dbReference type="PANTHER" id="PTHR46608:SF3">
    <property type="entry name" value="T-CELL IMMUNOGLOBULIN AND MUCIN DOMAIN-CONTAINING PROTEIN 4"/>
    <property type="match status" value="1"/>
</dbReference>
<evidence type="ECO:0000313" key="4">
    <source>
        <dbReference type="Proteomes" id="UP000261600"/>
    </source>
</evidence>
<dbReference type="PANTHER" id="PTHR46608">
    <property type="entry name" value="T-CELL IMMUNOGLOBULIN AND MUCIN DOMAIN-CONTAINING PROTEIN 4"/>
    <property type="match status" value="1"/>
</dbReference>
<name>A0A3Q3J512_MONAL</name>
<organism evidence="3 4">
    <name type="scientific">Monopterus albus</name>
    <name type="common">Swamp eel</name>
    <dbReference type="NCBI Taxonomy" id="43700"/>
    <lineage>
        <taxon>Eukaryota</taxon>
        <taxon>Metazoa</taxon>
        <taxon>Chordata</taxon>
        <taxon>Craniata</taxon>
        <taxon>Vertebrata</taxon>
        <taxon>Euteleostomi</taxon>
        <taxon>Actinopterygii</taxon>
        <taxon>Neopterygii</taxon>
        <taxon>Teleostei</taxon>
        <taxon>Neoteleostei</taxon>
        <taxon>Acanthomorphata</taxon>
        <taxon>Anabantaria</taxon>
        <taxon>Synbranchiformes</taxon>
        <taxon>Synbranchidae</taxon>
        <taxon>Monopterus</taxon>
    </lineage>
</organism>
<evidence type="ECO:0000256" key="1">
    <source>
        <dbReference type="SAM" id="Phobius"/>
    </source>
</evidence>
<keyword evidence="4" id="KW-1185">Reference proteome</keyword>
<evidence type="ECO:0000259" key="2">
    <source>
        <dbReference type="PROSITE" id="PS50835"/>
    </source>
</evidence>
<dbReference type="SMART" id="SM00409">
    <property type="entry name" value="IG"/>
    <property type="match status" value="1"/>
</dbReference>
<dbReference type="GO" id="GO:0001786">
    <property type="term" value="F:phosphatidylserine binding"/>
    <property type="evidence" value="ECO:0007669"/>
    <property type="project" value="TreeGrafter"/>
</dbReference>
<dbReference type="InterPro" id="IPR013106">
    <property type="entry name" value="Ig_V-set"/>
</dbReference>
<dbReference type="SUPFAM" id="SSF48726">
    <property type="entry name" value="Immunoglobulin"/>
    <property type="match status" value="1"/>
</dbReference>
<sequence>MTHSVAQVVCLTVVCVWWDDSSSVFIMKLVLLLALLTVGACGDLMVVGQAGQNITLRCTYDIKYHGERAVCWNRGDIPNHGCDNKLVATGHYMERGRNISSRFQLQGRLKDGDVSLTILNLTEADAGRYGCRVDIYGWFNDEKHHFDLTIKGAPWATTSATSHRETSTLQTTARLNPGQMTSTHSAITSCSSSVSSVEAEGSSAVTVVLVCVFCSLTALAAIGGLILIGRRWRFNKIPQQQVHTSALFNSPSSTLHLQSRGSAVENIYQIDGGANGGEYDYCP</sequence>
<feature type="transmembrane region" description="Helical" evidence="1">
    <location>
        <begin position="204"/>
        <end position="228"/>
    </location>
</feature>
<feature type="domain" description="Ig-like" evidence="2">
    <location>
        <begin position="51"/>
        <end position="133"/>
    </location>
</feature>
<dbReference type="PROSITE" id="PS50835">
    <property type="entry name" value="IG_LIKE"/>
    <property type="match status" value="1"/>
</dbReference>
<evidence type="ECO:0000313" key="3">
    <source>
        <dbReference type="Ensembl" id="ENSMALP00000013558.1"/>
    </source>
</evidence>
<dbReference type="STRING" id="43700.ENSMALP00000013558"/>
<dbReference type="InterPro" id="IPR013783">
    <property type="entry name" value="Ig-like_fold"/>
</dbReference>
<reference evidence="3" key="1">
    <citation type="submission" date="2025-08" db="UniProtKB">
        <authorList>
            <consortium name="Ensembl"/>
        </authorList>
    </citation>
    <scope>IDENTIFICATION</scope>
</reference>
<reference evidence="3" key="2">
    <citation type="submission" date="2025-09" db="UniProtKB">
        <authorList>
            <consortium name="Ensembl"/>
        </authorList>
    </citation>
    <scope>IDENTIFICATION</scope>
</reference>
<feature type="transmembrane region" description="Helical" evidence="1">
    <location>
        <begin position="29"/>
        <end position="48"/>
    </location>
</feature>
<dbReference type="GO" id="GO:0043277">
    <property type="term" value="P:apoptotic cell clearance"/>
    <property type="evidence" value="ECO:0007669"/>
    <property type="project" value="TreeGrafter"/>
</dbReference>
<dbReference type="Gene3D" id="2.60.40.10">
    <property type="entry name" value="Immunoglobulins"/>
    <property type="match status" value="1"/>
</dbReference>